<dbReference type="PANTHER" id="PTHR15337">
    <property type="entry name" value="ANTERIOR GRADIENT PROTEIN-RELATED"/>
    <property type="match status" value="1"/>
</dbReference>
<dbReference type="SUPFAM" id="SSF52833">
    <property type="entry name" value="Thioredoxin-like"/>
    <property type="match status" value="1"/>
</dbReference>
<dbReference type="AlphaFoldDB" id="A0A939K6G1"/>
<keyword evidence="1 2" id="KW-0732">Signal</keyword>
<protein>
    <submittedName>
        <fullName evidence="4">Thioredoxin family protein</fullName>
    </submittedName>
</protein>
<dbReference type="InterPro" id="IPR013766">
    <property type="entry name" value="Thioredoxin_domain"/>
</dbReference>
<reference evidence="4" key="1">
    <citation type="submission" date="2021-03" db="EMBL/GenBank/DDBJ databases">
        <title>Fibrella sp. HMF5335 genome sequencing and assembly.</title>
        <authorList>
            <person name="Kang H."/>
            <person name="Kim H."/>
            <person name="Bae S."/>
            <person name="Joh K."/>
        </authorList>
    </citation>
    <scope>NUCLEOTIDE SEQUENCE</scope>
    <source>
        <strain evidence="4">HMF5335</strain>
    </source>
</reference>
<proteinExistence type="predicted"/>
<sequence length="147" mass="16331">MKALLLAVCLYLSTGSPAWLTNFEQAKTEATTAHKLIMLNFSGSDWCGPCIKLKKEILDSEAFLQYATDKLVLVRADFPRAAKNQLDARQTAHNESLAERYNPEGKFPFTVLLTAQGKVLKTWTGYPASLTLQTLRDDLDIARSAAH</sequence>
<keyword evidence="5" id="KW-1185">Reference proteome</keyword>
<evidence type="ECO:0000313" key="4">
    <source>
        <dbReference type="EMBL" id="MBO0938798.1"/>
    </source>
</evidence>
<feature type="signal peptide" evidence="2">
    <location>
        <begin position="1"/>
        <end position="18"/>
    </location>
</feature>
<evidence type="ECO:0000313" key="5">
    <source>
        <dbReference type="Proteomes" id="UP000664034"/>
    </source>
</evidence>
<name>A0A939K6G1_9BACT</name>
<dbReference type="Proteomes" id="UP000664034">
    <property type="component" value="Unassembled WGS sequence"/>
</dbReference>
<evidence type="ECO:0000259" key="3">
    <source>
        <dbReference type="PROSITE" id="PS51352"/>
    </source>
</evidence>
<dbReference type="InterPro" id="IPR036249">
    <property type="entry name" value="Thioredoxin-like_sf"/>
</dbReference>
<organism evidence="4 5">
    <name type="scientific">Fibrella rubiginis</name>
    <dbReference type="NCBI Taxonomy" id="2817060"/>
    <lineage>
        <taxon>Bacteria</taxon>
        <taxon>Pseudomonadati</taxon>
        <taxon>Bacteroidota</taxon>
        <taxon>Cytophagia</taxon>
        <taxon>Cytophagales</taxon>
        <taxon>Spirosomataceae</taxon>
        <taxon>Fibrella</taxon>
    </lineage>
</organism>
<dbReference type="Gene3D" id="3.40.30.10">
    <property type="entry name" value="Glutaredoxin"/>
    <property type="match status" value="1"/>
</dbReference>
<comment type="caution">
    <text evidence="4">The sequence shown here is derived from an EMBL/GenBank/DDBJ whole genome shotgun (WGS) entry which is preliminary data.</text>
</comment>
<dbReference type="RefSeq" id="WP_207366338.1">
    <property type="nucleotide sequence ID" value="NZ_JAFMYV010000011.1"/>
</dbReference>
<feature type="domain" description="Thioredoxin" evidence="3">
    <location>
        <begin position="1"/>
        <end position="144"/>
    </location>
</feature>
<dbReference type="PROSITE" id="PS51352">
    <property type="entry name" value="THIOREDOXIN_2"/>
    <property type="match status" value="1"/>
</dbReference>
<evidence type="ECO:0000256" key="2">
    <source>
        <dbReference type="SAM" id="SignalP"/>
    </source>
</evidence>
<feature type="chain" id="PRO_5038059155" evidence="2">
    <location>
        <begin position="19"/>
        <end position="147"/>
    </location>
</feature>
<dbReference type="EMBL" id="JAFMYV010000011">
    <property type="protein sequence ID" value="MBO0938798.1"/>
    <property type="molecule type" value="Genomic_DNA"/>
</dbReference>
<accession>A0A939K6G1</accession>
<evidence type="ECO:0000256" key="1">
    <source>
        <dbReference type="ARBA" id="ARBA00022729"/>
    </source>
</evidence>
<dbReference type="InterPro" id="IPR051099">
    <property type="entry name" value="AGR/TXD"/>
</dbReference>
<dbReference type="PANTHER" id="PTHR15337:SF11">
    <property type="entry name" value="THIOREDOXIN DOMAIN-CONTAINING PROTEIN"/>
    <property type="match status" value="1"/>
</dbReference>
<gene>
    <name evidence="4" type="ORF">J2I47_19760</name>
</gene>
<dbReference type="Pfam" id="PF13899">
    <property type="entry name" value="Thioredoxin_7"/>
    <property type="match status" value="1"/>
</dbReference>